<dbReference type="SUPFAM" id="SSF53850">
    <property type="entry name" value="Periplasmic binding protein-like II"/>
    <property type="match status" value="2"/>
</dbReference>
<keyword evidence="12" id="KW-1133">Transmembrane helix</keyword>
<dbReference type="PRINTS" id="PR00344">
    <property type="entry name" value="BCTRLSENSOR"/>
</dbReference>
<dbReference type="InterPro" id="IPR036097">
    <property type="entry name" value="HisK_dim/P_sf"/>
</dbReference>
<keyword evidence="12" id="KW-0472">Membrane</keyword>
<organism evidence="15 16">
    <name type="scientific">Hungatella hathewayi WAL-18680</name>
    <dbReference type="NCBI Taxonomy" id="742737"/>
    <lineage>
        <taxon>Bacteria</taxon>
        <taxon>Bacillati</taxon>
        <taxon>Bacillota</taxon>
        <taxon>Clostridia</taxon>
        <taxon>Lachnospirales</taxon>
        <taxon>Lachnospiraceae</taxon>
        <taxon>Hungatella</taxon>
    </lineage>
</organism>
<dbReference type="Pfam" id="PF00512">
    <property type="entry name" value="HisKA"/>
    <property type="match status" value="1"/>
</dbReference>
<dbReference type="InterPro" id="IPR004358">
    <property type="entry name" value="Sig_transdc_His_kin-like_C"/>
</dbReference>
<dbReference type="InterPro" id="IPR036890">
    <property type="entry name" value="HATPase_C_sf"/>
</dbReference>
<dbReference type="HOGENOM" id="CLU_000445_114_9_9"/>
<protein>
    <recommendedName>
        <fullName evidence="9">Circadian input-output histidine kinase CikA</fullName>
        <ecNumber evidence="3">2.7.13.3</ecNumber>
    </recommendedName>
    <alternativeName>
        <fullName evidence="4">Stage 0 sporulation protein A homolog</fullName>
    </alternativeName>
</protein>
<dbReference type="SUPFAM" id="SSF47384">
    <property type="entry name" value="Homodimeric domain of signal transducing histidine kinase"/>
    <property type="match status" value="1"/>
</dbReference>
<dbReference type="SUPFAM" id="SSF55874">
    <property type="entry name" value="ATPase domain of HSP90 chaperone/DNA topoisomerase II/histidine kinase"/>
    <property type="match status" value="1"/>
</dbReference>
<dbReference type="Gene3D" id="3.40.50.2300">
    <property type="match status" value="1"/>
</dbReference>
<evidence type="ECO:0000256" key="6">
    <source>
        <dbReference type="ARBA" id="ARBA00022777"/>
    </source>
</evidence>
<evidence type="ECO:0000256" key="12">
    <source>
        <dbReference type="SAM" id="Phobius"/>
    </source>
</evidence>
<dbReference type="SMART" id="SM00448">
    <property type="entry name" value="REC"/>
    <property type="match status" value="1"/>
</dbReference>
<proteinExistence type="inferred from homology"/>
<dbReference type="RefSeq" id="WP_006782100.1">
    <property type="nucleotide sequence ID" value="NZ_CP040506.1"/>
</dbReference>
<dbReference type="FunFam" id="3.30.565.10:FF:000010">
    <property type="entry name" value="Sensor histidine kinase RcsC"/>
    <property type="match status" value="1"/>
</dbReference>
<evidence type="ECO:0000256" key="3">
    <source>
        <dbReference type="ARBA" id="ARBA00012438"/>
    </source>
</evidence>
<keyword evidence="5 10" id="KW-0597">Phosphoprotein</keyword>
<evidence type="ECO:0000256" key="5">
    <source>
        <dbReference type="ARBA" id="ARBA00022553"/>
    </source>
</evidence>
<evidence type="ECO:0000256" key="8">
    <source>
        <dbReference type="ARBA" id="ARBA00024867"/>
    </source>
</evidence>
<keyword evidence="6" id="KW-0418">Kinase</keyword>
<evidence type="ECO:0000313" key="15">
    <source>
        <dbReference type="EMBL" id="EHI57867.1"/>
    </source>
</evidence>
<evidence type="ECO:0000313" key="16">
    <source>
        <dbReference type="Proteomes" id="UP000005384"/>
    </source>
</evidence>
<feature type="region of interest" description="Disordered" evidence="11">
    <location>
        <begin position="1"/>
        <end position="22"/>
    </location>
</feature>
<comment type="caution">
    <text evidence="15">The sequence shown here is derived from an EMBL/GenBank/DDBJ whole genome shotgun (WGS) entry which is preliminary data.</text>
</comment>
<dbReference type="PANTHER" id="PTHR45339:SF5">
    <property type="entry name" value="HISTIDINE KINASE"/>
    <property type="match status" value="1"/>
</dbReference>
<name>G5IKT1_9FIRM</name>
<feature type="domain" description="Histidine kinase" evidence="13">
    <location>
        <begin position="611"/>
        <end position="833"/>
    </location>
</feature>
<evidence type="ECO:0000256" key="7">
    <source>
        <dbReference type="ARBA" id="ARBA00023012"/>
    </source>
</evidence>
<dbReference type="Pfam" id="PF02518">
    <property type="entry name" value="HATPase_c"/>
    <property type="match status" value="1"/>
</dbReference>
<dbReference type="PROSITE" id="PS50109">
    <property type="entry name" value="HIS_KIN"/>
    <property type="match status" value="1"/>
</dbReference>
<dbReference type="PROSITE" id="PS50110">
    <property type="entry name" value="RESPONSE_REGULATORY"/>
    <property type="match status" value="1"/>
</dbReference>
<feature type="domain" description="Response regulatory" evidence="14">
    <location>
        <begin position="855"/>
        <end position="976"/>
    </location>
</feature>
<dbReference type="InterPro" id="IPR011006">
    <property type="entry name" value="CheY-like_superfamily"/>
</dbReference>
<accession>G5IKT1</accession>
<dbReference type="SUPFAM" id="SSF52172">
    <property type="entry name" value="CheY-like"/>
    <property type="match status" value="1"/>
</dbReference>
<dbReference type="Gene3D" id="1.10.287.130">
    <property type="match status" value="1"/>
</dbReference>
<evidence type="ECO:0000256" key="1">
    <source>
        <dbReference type="ARBA" id="ARBA00000085"/>
    </source>
</evidence>
<dbReference type="PANTHER" id="PTHR45339">
    <property type="entry name" value="HYBRID SIGNAL TRANSDUCTION HISTIDINE KINASE J"/>
    <property type="match status" value="1"/>
</dbReference>
<dbReference type="SMART" id="SM00062">
    <property type="entry name" value="PBPb"/>
    <property type="match status" value="2"/>
</dbReference>
<sequence length="983" mass="108544">MVVKKDRSERENWGNAGRSGGSLGRKRGLALLAAVLALTVMTVLGAAAEETAGVAGVTDVSGAAGVADTAGMAGADSVNRAEEHRVLRVAFPLVEGYSMMAPNGEPAGLVVDVLNEVAKYTGWTYEYVTVDNDMIISQFKEGNIDLMGGQYYMDGLEEYYGYPKYNCGYSKLILLARRDDETIKSYDLNTLNGKTIGVYDRAVENIRRLKIYLDLNQLDCTLKYYTREVVEEKGSAKRLLEDGEVDLLLGNSGDAGGEFYIAAAFDSQPHYIVTRPGDRETLDALNMALGKIYEADPNFAQKVYEANFPNTYNEYTILNDREKAYVEEQKTVTVALPRDWHPLFCLNNTDGHNGFVPDILEKVTEYSGLQFKYRFYDCYASSLAAVQQGEADILGFYLGTNEEAFEQKLALSASYVDLNSILVRNKESSYPAEGLVGAVLEGQQLPWYVNAEKVVYYNSMKEALADVNRGRVDFFYGVSARLEHIIQQNNFLNLVQVNLVNDKMDINFAVKSPARTELLSILNKGVNNLTAQELSVINSRNLVSIGETRMTLSSIVYANPGLAIAVVTVVLMLMLLAVTIFFRSRLHAAAMRSELERAEAGNRAKSEFLSRMSHEIRTPMNAIMGLVDLTLMTEKLTAAAEENLVKVKASSRYLLSLINDVLDMSRIENGKMEMADESFSMTAMLDEIESMLVLEAAGRKLEFRMEKSIRDDVVRGDAVRLRQVIVNLLSNAFKFTPAGGSVAVEVTEEDAAEQETAAFTFRVRDTGTGIAQEDQQRIFGSFEQVGSNYSRSQGTGLGLAISRNIVQLMGGELQLKSKPGEGSEFYFTVTFPKGELEDVKETGRENGAGDLRGIRILVAEDNDLNAEIAIALLETQGIEAQRAENGRKALEAFERSGLGEFDAILMDVQMPQMSGLEASKAIRSLEREDAKTIPIIAMTANAFKEDEQLALASGMTGFVPKPIDTQRLLEELGRAVKRRRGER</sequence>
<keyword evidence="6" id="KW-0808">Transferase</keyword>
<keyword evidence="7" id="KW-0902">Two-component regulatory system</keyword>
<evidence type="ECO:0000256" key="9">
    <source>
        <dbReference type="ARBA" id="ARBA00074306"/>
    </source>
</evidence>
<comment type="catalytic activity">
    <reaction evidence="1">
        <text>ATP + protein L-histidine = ADP + protein N-phospho-L-histidine.</text>
        <dbReference type="EC" id="2.7.13.3"/>
    </reaction>
</comment>
<dbReference type="AlphaFoldDB" id="G5IKT1"/>
<evidence type="ECO:0000256" key="11">
    <source>
        <dbReference type="SAM" id="MobiDB-lite"/>
    </source>
</evidence>
<dbReference type="Gene3D" id="3.40.190.10">
    <property type="entry name" value="Periplasmic binding protein-like II"/>
    <property type="match status" value="4"/>
</dbReference>
<feature type="modified residue" description="4-aspartylphosphate" evidence="10">
    <location>
        <position position="907"/>
    </location>
</feature>
<dbReference type="SMART" id="SM00388">
    <property type="entry name" value="HisKA"/>
    <property type="match status" value="1"/>
</dbReference>
<dbReference type="Gene3D" id="3.30.565.10">
    <property type="entry name" value="Histidine kinase-like ATPase, C-terminal domain"/>
    <property type="match status" value="1"/>
</dbReference>
<evidence type="ECO:0000259" key="14">
    <source>
        <dbReference type="PROSITE" id="PS50110"/>
    </source>
</evidence>
<dbReference type="InterPro" id="IPR003661">
    <property type="entry name" value="HisK_dim/P_dom"/>
</dbReference>
<dbReference type="EC" id="2.7.13.3" evidence="3"/>
<dbReference type="CDD" id="cd16922">
    <property type="entry name" value="HATPase_EvgS-ArcB-TorS-like"/>
    <property type="match status" value="1"/>
</dbReference>
<dbReference type="EMBL" id="ADLN01000115">
    <property type="protein sequence ID" value="EHI57867.1"/>
    <property type="molecule type" value="Genomic_DNA"/>
</dbReference>
<evidence type="ECO:0000256" key="10">
    <source>
        <dbReference type="PROSITE-ProRule" id="PRU00169"/>
    </source>
</evidence>
<comment type="function">
    <text evidence="8">May play the central regulatory role in sporulation. It may be an element of the effector pathway responsible for the activation of sporulation genes in response to nutritional stress. Spo0A may act in concert with spo0H (a sigma factor) to control the expression of some genes that are critical to the sporulation process.</text>
</comment>
<keyword evidence="12" id="KW-0812">Transmembrane</keyword>
<feature type="compositionally biased region" description="Basic and acidic residues" evidence="11">
    <location>
        <begin position="1"/>
        <end position="12"/>
    </location>
</feature>
<dbReference type="InterPro" id="IPR005467">
    <property type="entry name" value="His_kinase_dom"/>
</dbReference>
<comment type="similarity">
    <text evidence="2">In the N-terminal section; belongs to the phytochrome family.</text>
</comment>
<dbReference type="Pfam" id="PF00072">
    <property type="entry name" value="Response_reg"/>
    <property type="match status" value="1"/>
</dbReference>
<dbReference type="Proteomes" id="UP000005384">
    <property type="component" value="Unassembled WGS sequence"/>
</dbReference>
<keyword evidence="16" id="KW-1185">Reference proteome</keyword>
<dbReference type="GO" id="GO:0000155">
    <property type="term" value="F:phosphorelay sensor kinase activity"/>
    <property type="evidence" value="ECO:0007669"/>
    <property type="project" value="InterPro"/>
</dbReference>
<evidence type="ECO:0000259" key="13">
    <source>
        <dbReference type="PROSITE" id="PS50109"/>
    </source>
</evidence>
<dbReference type="PATRIC" id="fig|742737.3.peg.4094"/>
<gene>
    <name evidence="15" type="ORF">HMPREF9473_04109</name>
</gene>
<evidence type="ECO:0000256" key="4">
    <source>
        <dbReference type="ARBA" id="ARBA00018672"/>
    </source>
</evidence>
<dbReference type="OrthoDB" id="9810305at2"/>
<dbReference type="CDD" id="cd00082">
    <property type="entry name" value="HisKA"/>
    <property type="match status" value="1"/>
</dbReference>
<reference evidence="15 16" key="1">
    <citation type="submission" date="2011-08" db="EMBL/GenBank/DDBJ databases">
        <title>The Genome Sequence of Clostridium hathewayi WAL-18680.</title>
        <authorList>
            <consortium name="The Broad Institute Genome Sequencing Platform"/>
            <person name="Earl A."/>
            <person name="Ward D."/>
            <person name="Feldgarden M."/>
            <person name="Gevers D."/>
            <person name="Finegold S.M."/>
            <person name="Summanen P.H."/>
            <person name="Molitoris D.R."/>
            <person name="Song M."/>
            <person name="Daigneault M."/>
            <person name="Allen-Vercoe E."/>
            <person name="Young S.K."/>
            <person name="Zeng Q."/>
            <person name="Gargeya S."/>
            <person name="Fitzgerald M."/>
            <person name="Haas B."/>
            <person name="Abouelleil A."/>
            <person name="Alvarado L."/>
            <person name="Arachchi H.M."/>
            <person name="Berlin A."/>
            <person name="Brown A."/>
            <person name="Chapman S.B."/>
            <person name="Chen Z."/>
            <person name="Dunbar C."/>
            <person name="Freedman E."/>
            <person name="Gearin G."/>
            <person name="Gellesch M."/>
            <person name="Goldberg J."/>
            <person name="Griggs A."/>
            <person name="Gujja S."/>
            <person name="Heiman D."/>
            <person name="Howarth C."/>
            <person name="Larson L."/>
            <person name="Lui A."/>
            <person name="MacDonald P.J.P."/>
            <person name="Montmayeur A."/>
            <person name="Murphy C."/>
            <person name="Neiman D."/>
            <person name="Pearson M."/>
            <person name="Priest M."/>
            <person name="Roberts A."/>
            <person name="Saif S."/>
            <person name="Shea T."/>
            <person name="Shenoy N."/>
            <person name="Sisk P."/>
            <person name="Stolte C."/>
            <person name="Sykes S."/>
            <person name="Wortman J."/>
            <person name="Nusbaum C."/>
            <person name="Birren B."/>
        </authorList>
    </citation>
    <scope>NUCLEOTIDE SEQUENCE [LARGE SCALE GENOMIC DNA]</scope>
    <source>
        <strain evidence="15 16">WAL-18680</strain>
    </source>
</reference>
<feature type="transmembrane region" description="Helical" evidence="12">
    <location>
        <begin position="562"/>
        <end position="582"/>
    </location>
</feature>
<dbReference type="SMART" id="SM00387">
    <property type="entry name" value="HATPase_c"/>
    <property type="match status" value="1"/>
</dbReference>
<dbReference type="Pfam" id="PF00497">
    <property type="entry name" value="SBP_bac_3"/>
    <property type="match status" value="2"/>
</dbReference>
<dbReference type="InterPro" id="IPR001638">
    <property type="entry name" value="Solute-binding_3/MltF_N"/>
</dbReference>
<dbReference type="InterPro" id="IPR003594">
    <property type="entry name" value="HATPase_dom"/>
</dbReference>
<dbReference type="CDD" id="cd17546">
    <property type="entry name" value="REC_hyHK_CKI1_RcsC-like"/>
    <property type="match status" value="1"/>
</dbReference>
<dbReference type="InterPro" id="IPR001789">
    <property type="entry name" value="Sig_transdc_resp-reg_receiver"/>
</dbReference>
<evidence type="ECO:0000256" key="2">
    <source>
        <dbReference type="ARBA" id="ARBA00006402"/>
    </source>
</evidence>